<dbReference type="Gene3D" id="3.40.525.10">
    <property type="entry name" value="CRAL-TRIO lipid binding domain"/>
    <property type="match status" value="1"/>
</dbReference>
<dbReference type="Gene3D" id="1.10.8.20">
    <property type="entry name" value="N-terminal domain of phosphatidylinositol transfer protein sec14p"/>
    <property type="match status" value="1"/>
</dbReference>
<gene>
    <name evidence="2" type="ORF">LARSCL_LOCUS12661</name>
</gene>
<evidence type="ECO:0000313" key="2">
    <source>
        <dbReference type="EMBL" id="CAL1283523.1"/>
    </source>
</evidence>
<protein>
    <recommendedName>
        <fullName evidence="1">CRAL-TRIO domain-containing protein</fullName>
    </recommendedName>
</protein>
<dbReference type="InterPro" id="IPR036865">
    <property type="entry name" value="CRAL-TRIO_dom_sf"/>
</dbReference>
<dbReference type="InterPro" id="IPR011074">
    <property type="entry name" value="CRAL/TRIO_N_dom"/>
</dbReference>
<dbReference type="SUPFAM" id="SSF52087">
    <property type="entry name" value="CRAL/TRIO domain"/>
    <property type="match status" value="1"/>
</dbReference>
<dbReference type="SMART" id="SM00516">
    <property type="entry name" value="SEC14"/>
    <property type="match status" value="1"/>
</dbReference>
<keyword evidence="3" id="KW-1185">Reference proteome</keyword>
<evidence type="ECO:0000259" key="1">
    <source>
        <dbReference type="PROSITE" id="PS50191"/>
    </source>
</evidence>
<dbReference type="Pfam" id="PF00650">
    <property type="entry name" value="CRAL_TRIO"/>
    <property type="match status" value="1"/>
</dbReference>
<proteinExistence type="predicted"/>
<dbReference type="GO" id="GO:1902936">
    <property type="term" value="F:phosphatidylinositol bisphosphate binding"/>
    <property type="evidence" value="ECO:0007669"/>
    <property type="project" value="TreeGrafter"/>
</dbReference>
<organism evidence="2 3">
    <name type="scientific">Larinioides sclopetarius</name>
    <dbReference type="NCBI Taxonomy" id="280406"/>
    <lineage>
        <taxon>Eukaryota</taxon>
        <taxon>Metazoa</taxon>
        <taxon>Ecdysozoa</taxon>
        <taxon>Arthropoda</taxon>
        <taxon>Chelicerata</taxon>
        <taxon>Arachnida</taxon>
        <taxon>Araneae</taxon>
        <taxon>Araneomorphae</taxon>
        <taxon>Entelegynae</taxon>
        <taxon>Araneoidea</taxon>
        <taxon>Araneidae</taxon>
        <taxon>Larinioides</taxon>
    </lineage>
</organism>
<dbReference type="InterPro" id="IPR036273">
    <property type="entry name" value="CRAL/TRIO_N_dom_sf"/>
</dbReference>
<accession>A0AAV2AHQ3</accession>
<dbReference type="PROSITE" id="PS50191">
    <property type="entry name" value="CRAL_TRIO"/>
    <property type="match status" value="1"/>
</dbReference>
<dbReference type="SUPFAM" id="SSF46938">
    <property type="entry name" value="CRAL/TRIO N-terminal domain"/>
    <property type="match status" value="1"/>
</dbReference>
<dbReference type="SMART" id="SM01100">
    <property type="entry name" value="CRAL_TRIO_N"/>
    <property type="match status" value="1"/>
</dbReference>
<evidence type="ECO:0000313" key="3">
    <source>
        <dbReference type="Proteomes" id="UP001497382"/>
    </source>
</evidence>
<dbReference type="PRINTS" id="PR00180">
    <property type="entry name" value="CRETINALDHBP"/>
</dbReference>
<name>A0AAV2AHQ3_9ARAC</name>
<dbReference type="EMBL" id="CAXIEN010000169">
    <property type="protein sequence ID" value="CAL1283523.1"/>
    <property type="molecule type" value="Genomic_DNA"/>
</dbReference>
<dbReference type="PANTHER" id="PTHR10174:SF130">
    <property type="entry name" value="ALPHA-TOCOPHEROL TRANSFER PROTEIN-LIKE"/>
    <property type="match status" value="1"/>
</dbReference>
<feature type="non-terminal residue" evidence="2">
    <location>
        <position position="1"/>
    </location>
</feature>
<comment type="caution">
    <text evidence="2">The sequence shown here is derived from an EMBL/GenBank/DDBJ whole genome shotgun (WGS) entry which is preliminary data.</text>
</comment>
<dbReference type="PANTHER" id="PTHR10174">
    <property type="entry name" value="ALPHA-TOCOPHEROL TRANSFER PROTEIN-RELATED"/>
    <property type="match status" value="1"/>
</dbReference>
<dbReference type="Pfam" id="PF03765">
    <property type="entry name" value="CRAL_TRIO_N"/>
    <property type="match status" value="1"/>
</dbReference>
<sequence>VKKAEVEVNETPSTRIAALEELKLAIKEEKGFNPLMDEEFLLRFLRAKKFEINRAFNTLKNYYDFKHRYSGDITDFLPNDLKNVFETDKVLASPKRGFDGEGILIISAGTFNIDKFTPEQLFATTLVTAEIGIEAEFAQVCGCRIIFDLGGITWWKMKHYVNPSFIGGVLKAIQDVMPIRICGLHVVNEPVYFTCAYQTIKPILSKKLKERVHFHGSNLKSLHKLIPQGALTEELGGFVGKNDFKHFRNIIFQNNDLMERINSYTYNGKKSRYQRNINPGKKETTRTLFNISVV</sequence>
<feature type="domain" description="CRAL-TRIO" evidence="1">
    <location>
        <begin position="78"/>
        <end position="243"/>
    </location>
</feature>
<dbReference type="InterPro" id="IPR001251">
    <property type="entry name" value="CRAL-TRIO_dom"/>
</dbReference>
<dbReference type="CDD" id="cd00170">
    <property type="entry name" value="SEC14"/>
    <property type="match status" value="1"/>
</dbReference>
<dbReference type="GO" id="GO:0016020">
    <property type="term" value="C:membrane"/>
    <property type="evidence" value="ECO:0007669"/>
    <property type="project" value="TreeGrafter"/>
</dbReference>
<dbReference type="Proteomes" id="UP001497382">
    <property type="component" value="Unassembled WGS sequence"/>
</dbReference>
<reference evidence="2 3" key="1">
    <citation type="submission" date="2024-04" db="EMBL/GenBank/DDBJ databases">
        <authorList>
            <person name="Rising A."/>
            <person name="Reimegard J."/>
            <person name="Sonavane S."/>
            <person name="Akerstrom W."/>
            <person name="Nylinder S."/>
            <person name="Hedman E."/>
            <person name="Kallberg Y."/>
        </authorList>
    </citation>
    <scope>NUCLEOTIDE SEQUENCE [LARGE SCALE GENOMIC DNA]</scope>
</reference>
<dbReference type="AlphaFoldDB" id="A0AAV2AHQ3"/>
<dbReference type="Gene3D" id="1.20.5.1200">
    <property type="entry name" value="Alpha-tocopherol transfer"/>
    <property type="match status" value="1"/>
</dbReference>